<keyword evidence="2" id="KW-1277">Toxin-antitoxin system</keyword>
<evidence type="ECO:0000256" key="6">
    <source>
        <dbReference type="ARBA" id="ARBA00022884"/>
    </source>
</evidence>
<dbReference type="GO" id="GO:0003729">
    <property type="term" value="F:mRNA binding"/>
    <property type="evidence" value="ECO:0007669"/>
    <property type="project" value="InterPro"/>
</dbReference>
<dbReference type="Proteomes" id="UP000298264">
    <property type="component" value="Unassembled WGS sequence"/>
</dbReference>
<dbReference type="SUPFAM" id="SSF54786">
    <property type="entry name" value="YcfA/nrd intein domain"/>
    <property type="match status" value="1"/>
</dbReference>
<dbReference type="GO" id="GO:0004519">
    <property type="term" value="F:endonuclease activity"/>
    <property type="evidence" value="ECO:0007669"/>
    <property type="project" value="UniProtKB-KW"/>
</dbReference>
<dbReference type="OrthoDB" id="286048at2"/>
<evidence type="ECO:0000256" key="1">
    <source>
        <dbReference type="ARBA" id="ARBA00006620"/>
    </source>
</evidence>
<comment type="similarity">
    <text evidence="1">Belongs to the HicA mRNA interferase family.</text>
</comment>
<accession>A0A4R9LSQ6</accession>
<sequence>MLSLYIKDGWSVLRQKGSHVFIAKDDLRETIPMHKELKKGLEKALLKRINKEKK</sequence>
<reference evidence="8" key="1">
    <citation type="journal article" date="2019" name="PLoS Negl. Trop. Dis.">
        <title>Revisiting the worldwide diversity of Leptospira species in the environment.</title>
        <authorList>
            <person name="Vincent A.T."/>
            <person name="Schiettekatte O."/>
            <person name="Bourhy P."/>
            <person name="Veyrier F.J."/>
            <person name="Picardeau M."/>
        </authorList>
    </citation>
    <scope>NUCLEOTIDE SEQUENCE [LARGE SCALE GENOMIC DNA]</scope>
    <source>
        <strain evidence="8">201400974</strain>
    </source>
</reference>
<dbReference type="InterPro" id="IPR012933">
    <property type="entry name" value="HicA_mRNA_interferase"/>
</dbReference>
<name>A0A4R9LSQ6_9LEPT</name>
<gene>
    <name evidence="8" type="ORF">EHS11_04815</name>
</gene>
<evidence type="ECO:0000256" key="5">
    <source>
        <dbReference type="ARBA" id="ARBA00022801"/>
    </source>
</evidence>
<keyword evidence="9" id="KW-1185">Reference proteome</keyword>
<keyword evidence="6" id="KW-0694">RNA-binding</keyword>
<dbReference type="GO" id="GO:0016787">
    <property type="term" value="F:hydrolase activity"/>
    <property type="evidence" value="ECO:0007669"/>
    <property type="project" value="UniProtKB-KW"/>
</dbReference>
<evidence type="ECO:0000313" key="9">
    <source>
        <dbReference type="Proteomes" id="UP000298264"/>
    </source>
</evidence>
<dbReference type="EMBL" id="RQHV01000034">
    <property type="protein sequence ID" value="TGN13110.1"/>
    <property type="molecule type" value="Genomic_DNA"/>
</dbReference>
<evidence type="ECO:0000256" key="4">
    <source>
        <dbReference type="ARBA" id="ARBA00022759"/>
    </source>
</evidence>
<proteinExistence type="inferred from homology"/>
<dbReference type="RefSeq" id="WP_135763283.1">
    <property type="nucleotide sequence ID" value="NZ_RQHV01000034.1"/>
</dbReference>
<evidence type="ECO:0000256" key="2">
    <source>
        <dbReference type="ARBA" id="ARBA00022649"/>
    </source>
</evidence>
<evidence type="ECO:0000313" key="8">
    <source>
        <dbReference type="EMBL" id="TGN13110.1"/>
    </source>
</evidence>
<dbReference type="Pfam" id="PF07927">
    <property type="entry name" value="HicA_toxin"/>
    <property type="match status" value="1"/>
</dbReference>
<dbReference type="InterPro" id="IPR038570">
    <property type="entry name" value="HicA_sf"/>
</dbReference>
<organism evidence="8 9">
    <name type="scientific">Leptospira ilyithenensis</name>
    <dbReference type="NCBI Taxonomy" id="2484901"/>
    <lineage>
        <taxon>Bacteria</taxon>
        <taxon>Pseudomonadati</taxon>
        <taxon>Spirochaetota</taxon>
        <taxon>Spirochaetia</taxon>
        <taxon>Leptospirales</taxon>
        <taxon>Leptospiraceae</taxon>
        <taxon>Leptospira</taxon>
    </lineage>
</organism>
<dbReference type="Gene3D" id="3.30.920.30">
    <property type="entry name" value="Hypothetical protein"/>
    <property type="match status" value="1"/>
</dbReference>
<keyword evidence="7" id="KW-0346">Stress response</keyword>
<keyword evidence="4" id="KW-0255">Endonuclease</keyword>
<dbReference type="AlphaFoldDB" id="A0A4R9LSQ6"/>
<protein>
    <submittedName>
        <fullName evidence="8">Type II toxin-antitoxin system HicA family toxin</fullName>
    </submittedName>
</protein>
<evidence type="ECO:0000256" key="3">
    <source>
        <dbReference type="ARBA" id="ARBA00022722"/>
    </source>
</evidence>
<keyword evidence="5" id="KW-0378">Hydrolase</keyword>
<keyword evidence="3" id="KW-0540">Nuclease</keyword>
<evidence type="ECO:0000256" key="7">
    <source>
        <dbReference type="ARBA" id="ARBA00023016"/>
    </source>
</evidence>
<comment type="caution">
    <text evidence="8">The sequence shown here is derived from an EMBL/GenBank/DDBJ whole genome shotgun (WGS) entry which is preliminary data.</text>
</comment>